<accession>A0A914PDS4</accession>
<evidence type="ECO:0000259" key="3">
    <source>
        <dbReference type="PROSITE" id="PS51670"/>
    </source>
</evidence>
<dbReference type="Pfam" id="PF01549">
    <property type="entry name" value="ShK"/>
    <property type="match status" value="1"/>
</dbReference>
<keyword evidence="4" id="KW-1185">Reference proteome</keyword>
<proteinExistence type="predicted"/>
<feature type="compositionally biased region" description="Polar residues" evidence="2">
    <location>
        <begin position="48"/>
        <end position="75"/>
    </location>
</feature>
<dbReference type="InterPro" id="IPR003582">
    <property type="entry name" value="ShKT_dom"/>
</dbReference>
<sequence length="437" mass="48704">MYQLLFLRSQSTQTSQQQPSRFFQQQLTTRFVPVTTTVASTTPLSSTRSHSTTPAVESSRFSNPQRTTTFQQSISSAVNQQTSSQILSSSPPTTKSTASSAAVIGITNLPSTTTTPTVFIQPIEQTTPRRPFGRFVLSEAKAIDLKDLRNRTGILGKIIKQQKIFDELIRDTTLTTRNLPFTTPGEDKLIVDKRLQKLDETVKRFRTATPPFGFQLVSSIPTKRSTRSTTQFLSTQLLGRNAVTAQGVVDRDLANPSRTTSTPSTTTTDRFRKFERILPKRILGNDFRQIVFPTTTSTRSTRSTTTNNSNLLIVDGQAFGDHFVFNSLPQPNLQDVIFGKVPTISSSSTSLSPVTIPLSSAKPLLPLKERNRQLKRKIFFFRNRHSGEMVIAPQDDECVDGDTACDFWAKNGECKANPVYMLTVCRLSCHICIPFYS</sequence>
<feature type="region of interest" description="Disordered" evidence="2">
    <location>
        <begin position="40"/>
        <end position="75"/>
    </location>
</feature>
<comment type="caution">
    <text evidence="1">Lacks conserved residue(s) required for the propagation of feature annotation.</text>
</comment>
<protein>
    <submittedName>
        <fullName evidence="5">ShKT domain-containing protein</fullName>
    </submittedName>
</protein>
<evidence type="ECO:0000313" key="4">
    <source>
        <dbReference type="Proteomes" id="UP000887578"/>
    </source>
</evidence>
<evidence type="ECO:0000256" key="2">
    <source>
        <dbReference type="SAM" id="MobiDB-lite"/>
    </source>
</evidence>
<keyword evidence="1" id="KW-1015">Disulfide bond</keyword>
<dbReference type="WBParaSite" id="PDA_v2.g13619.t1">
    <property type="protein sequence ID" value="PDA_v2.g13619.t1"/>
    <property type="gene ID" value="PDA_v2.g13619"/>
</dbReference>
<dbReference type="PROSITE" id="PS51670">
    <property type="entry name" value="SHKT"/>
    <property type="match status" value="1"/>
</dbReference>
<evidence type="ECO:0000313" key="5">
    <source>
        <dbReference type="WBParaSite" id="PDA_v2.g13619.t1"/>
    </source>
</evidence>
<feature type="domain" description="ShKT" evidence="3">
    <location>
        <begin position="398"/>
        <end position="432"/>
    </location>
</feature>
<reference evidence="5" key="1">
    <citation type="submission" date="2022-11" db="UniProtKB">
        <authorList>
            <consortium name="WormBaseParasite"/>
        </authorList>
    </citation>
    <scope>IDENTIFICATION</scope>
</reference>
<organism evidence="4 5">
    <name type="scientific">Panagrolaimus davidi</name>
    <dbReference type="NCBI Taxonomy" id="227884"/>
    <lineage>
        <taxon>Eukaryota</taxon>
        <taxon>Metazoa</taxon>
        <taxon>Ecdysozoa</taxon>
        <taxon>Nematoda</taxon>
        <taxon>Chromadorea</taxon>
        <taxon>Rhabditida</taxon>
        <taxon>Tylenchina</taxon>
        <taxon>Panagrolaimomorpha</taxon>
        <taxon>Panagrolaimoidea</taxon>
        <taxon>Panagrolaimidae</taxon>
        <taxon>Panagrolaimus</taxon>
    </lineage>
</organism>
<dbReference type="AlphaFoldDB" id="A0A914PDS4"/>
<evidence type="ECO:0000256" key="1">
    <source>
        <dbReference type="PROSITE-ProRule" id="PRU01005"/>
    </source>
</evidence>
<name>A0A914PDS4_9BILA</name>
<dbReference type="Proteomes" id="UP000887578">
    <property type="component" value="Unplaced"/>
</dbReference>
<dbReference type="SMART" id="SM00254">
    <property type="entry name" value="ShKT"/>
    <property type="match status" value="1"/>
</dbReference>
<feature type="disulfide bond" evidence="1">
    <location>
        <begin position="398"/>
        <end position="432"/>
    </location>
</feature>